<dbReference type="OrthoDB" id="9795206at2"/>
<keyword evidence="2" id="KW-0687">Ribonucleoprotein</keyword>
<dbReference type="Pfam" id="PF13302">
    <property type="entry name" value="Acetyltransf_3"/>
    <property type="match status" value="1"/>
</dbReference>
<evidence type="ECO:0000313" key="2">
    <source>
        <dbReference type="EMBL" id="AFY94707.1"/>
    </source>
</evidence>
<keyword evidence="3" id="KW-1185">Reference proteome</keyword>
<dbReference type="GO" id="GO:0005840">
    <property type="term" value="C:ribosome"/>
    <property type="evidence" value="ECO:0007669"/>
    <property type="project" value="UniProtKB-KW"/>
</dbReference>
<dbReference type="Gene3D" id="3.40.630.30">
    <property type="match status" value="1"/>
</dbReference>
<dbReference type="GO" id="GO:0005737">
    <property type="term" value="C:cytoplasm"/>
    <property type="evidence" value="ECO:0007669"/>
    <property type="project" value="TreeGrafter"/>
</dbReference>
<dbReference type="PATRIC" id="fig|1173020.3.peg.4280"/>
<keyword evidence="2" id="KW-0689">Ribosomal protein</keyword>
<accession>K9UHW9</accession>
<reference evidence="2 3" key="1">
    <citation type="submission" date="2012-05" db="EMBL/GenBank/DDBJ databases">
        <title>Finished chromosome of genome of Chamaesiphon sp. PCC 6605.</title>
        <authorList>
            <consortium name="US DOE Joint Genome Institute"/>
            <person name="Gugger M."/>
            <person name="Coursin T."/>
            <person name="Rippka R."/>
            <person name="Tandeau De Marsac N."/>
            <person name="Huntemann M."/>
            <person name="Wei C.-L."/>
            <person name="Han J."/>
            <person name="Detter J.C."/>
            <person name="Han C."/>
            <person name="Tapia R."/>
            <person name="Chen A."/>
            <person name="Kyrpides N."/>
            <person name="Mavromatis K."/>
            <person name="Markowitz V."/>
            <person name="Szeto E."/>
            <person name="Ivanova N."/>
            <person name="Pagani I."/>
            <person name="Pati A."/>
            <person name="Goodwin L."/>
            <person name="Nordberg H.P."/>
            <person name="Cantor M.N."/>
            <person name="Hua S.X."/>
            <person name="Woyke T."/>
            <person name="Kerfeld C.A."/>
        </authorList>
    </citation>
    <scope>NUCLEOTIDE SEQUENCE [LARGE SCALE GENOMIC DNA]</scope>
    <source>
        <strain evidence="3">ATCC 27169 / PCC 6605</strain>
    </source>
</reference>
<dbReference type="AlphaFoldDB" id="K9UHW9"/>
<name>K9UHW9_CHAP6</name>
<dbReference type="HOGENOM" id="CLU_013985_3_0_3"/>
<evidence type="ECO:0000313" key="3">
    <source>
        <dbReference type="Proteomes" id="UP000010366"/>
    </source>
</evidence>
<dbReference type="RefSeq" id="WP_015160827.1">
    <property type="nucleotide sequence ID" value="NC_019697.1"/>
</dbReference>
<dbReference type="STRING" id="1173020.Cha6605_3735"/>
<evidence type="ECO:0000259" key="1">
    <source>
        <dbReference type="PROSITE" id="PS51186"/>
    </source>
</evidence>
<dbReference type="GO" id="GO:0008999">
    <property type="term" value="F:protein-N-terminal-alanine acetyltransferase activity"/>
    <property type="evidence" value="ECO:0007669"/>
    <property type="project" value="TreeGrafter"/>
</dbReference>
<dbReference type="eggNOG" id="COG1670">
    <property type="taxonomic scope" value="Bacteria"/>
</dbReference>
<dbReference type="InterPro" id="IPR051908">
    <property type="entry name" value="Ribosomal_N-acetyltransferase"/>
</dbReference>
<keyword evidence="2" id="KW-0808">Transferase</keyword>
<feature type="domain" description="N-acetyltransferase" evidence="1">
    <location>
        <begin position="15"/>
        <end position="184"/>
    </location>
</feature>
<dbReference type="Proteomes" id="UP000010366">
    <property type="component" value="Chromosome"/>
</dbReference>
<proteinExistence type="predicted"/>
<dbReference type="InterPro" id="IPR000182">
    <property type="entry name" value="GNAT_dom"/>
</dbReference>
<dbReference type="GO" id="GO:1990189">
    <property type="term" value="F:protein N-terminal-serine acetyltransferase activity"/>
    <property type="evidence" value="ECO:0007669"/>
    <property type="project" value="TreeGrafter"/>
</dbReference>
<dbReference type="SUPFAM" id="SSF55729">
    <property type="entry name" value="Acyl-CoA N-acyltransferases (Nat)"/>
    <property type="match status" value="1"/>
</dbReference>
<dbReference type="PROSITE" id="PS51186">
    <property type="entry name" value="GNAT"/>
    <property type="match status" value="1"/>
</dbReference>
<gene>
    <name evidence="2" type="ORF">Cha6605_3735</name>
</gene>
<dbReference type="KEGG" id="cmp:Cha6605_3735"/>
<dbReference type="CDD" id="cd04301">
    <property type="entry name" value="NAT_SF"/>
    <property type="match status" value="1"/>
</dbReference>
<dbReference type="EMBL" id="CP003600">
    <property type="protein sequence ID" value="AFY94707.1"/>
    <property type="molecule type" value="Genomic_DNA"/>
</dbReference>
<dbReference type="PANTHER" id="PTHR43441:SF12">
    <property type="entry name" value="RIBOSOMAL N-ACETYLTRANSFERASE YDAF-RELATED"/>
    <property type="match status" value="1"/>
</dbReference>
<protein>
    <submittedName>
        <fullName evidence="2">Acetyltransferase, ribosomal protein N-acetylase</fullName>
    </submittedName>
</protein>
<dbReference type="InterPro" id="IPR016181">
    <property type="entry name" value="Acyl_CoA_acyltransferase"/>
</dbReference>
<sequence length="192" mass="22207">MFHCEVSDVHELRLLDLRDDRELFALTDANRGNLRQWLPWLDSIERVDDTRRFIATTQQQFAHEEGFVAAICYGSKSNLSEQRKIVGTIGLNWIDRANRIGYIGYWLAPSHRGRGIMSASCQSLIDYAFSGLNLNRLVIACACENHRSRAIPERLGFKCEGVARDAEWLYDRFVDHDVYTLLAREWKGQNIE</sequence>
<organism evidence="2 3">
    <name type="scientific">Chamaesiphon minutus (strain ATCC 27169 / PCC 6605)</name>
    <dbReference type="NCBI Taxonomy" id="1173020"/>
    <lineage>
        <taxon>Bacteria</taxon>
        <taxon>Bacillati</taxon>
        <taxon>Cyanobacteriota</taxon>
        <taxon>Cyanophyceae</taxon>
        <taxon>Gomontiellales</taxon>
        <taxon>Chamaesiphonaceae</taxon>
        <taxon>Chamaesiphon</taxon>
    </lineage>
</organism>
<dbReference type="PANTHER" id="PTHR43441">
    <property type="entry name" value="RIBOSOMAL-PROTEIN-SERINE ACETYLTRANSFERASE"/>
    <property type="match status" value="1"/>
</dbReference>